<evidence type="ECO:0000313" key="1">
    <source>
        <dbReference type="EMBL" id="CAE8634144.1"/>
    </source>
</evidence>
<evidence type="ECO:0000313" key="2">
    <source>
        <dbReference type="Proteomes" id="UP000654075"/>
    </source>
</evidence>
<dbReference type="Proteomes" id="UP000654075">
    <property type="component" value="Unassembled WGS sequence"/>
</dbReference>
<comment type="caution">
    <text evidence="1">The sequence shown here is derived from an EMBL/GenBank/DDBJ whole genome shotgun (WGS) entry which is preliminary data.</text>
</comment>
<accession>A0A813H918</accession>
<protein>
    <submittedName>
        <fullName evidence="1">Uncharacterized protein</fullName>
    </submittedName>
</protein>
<gene>
    <name evidence="1" type="ORF">PGLA1383_LOCUS49815</name>
</gene>
<sequence>MQGRQKQRKRTNKDSSEIYLELVGLDGHVFAKWAWSPTLRADCLYRFAQLAKPGRRCRLLQGTLEITPFTPLAAQALAFKLFGFPAPLLTGMYDGELSQPSRRTAVWWLGAMPDLVAVPQRLLHF</sequence>
<proteinExistence type="predicted"/>
<dbReference type="EMBL" id="CAJNNV010030917">
    <property type="protein sequence ID" value="CAE8634144.1"/>
    <property type="molecule type" value="Genomic_DNA"/>
</dbReference>
<organism evidence="1 2">
    <name type="scientific">Polarella glacialis</name>
    <name type="common">Dinoflagellate</name>
    <dbReference type="NCBI Taxonomy" id="89957"/>
    <lineage>
        <taxon>Eukaryota</taxon>
        <taxon>Sar</taxon>
        <taxon>Alveolata</taxon>
        <taxon>Dinophyceae</taxon>
        <taxon>Suessiales</taxon>
        <taxon>Suessiaceae</taxon>
        <taxon>Polarella</taxon>
    </lineage>
</organism>
<keyword evidence="2" id="KW-1185">Reference proteome</keyword>
<name>A0A813H918_POLGL</name>
<dbReference type="AlphaFoldDB" id="A0A813H918"/>
<reference evidence="1" key="1">
    <citation type="submission" date="2021-02" db="EMBL/GenBank/DDBJ databases">
        <authorList>
            <person name="Dougan E. K."/>
            <person name="Rhodes N."/>
            <person name="Thang M."/>
            <person name="Chan C."/>
        </authorList>
    </citation>
    <scope>NUCLEOTIDE SEQUENCE</scope>
</reference>